<dbReference type="InterPro" id="IPR000073">
    <property type="entry name" value="AB_hydrolase_1"/>
</dbReference>
<keyword evidence="3" id="KW-0378">Hydrolase</keyword>
<gene>
    <name evidence="3" type="ORF">LE190_17535</name>
</gene>
<sequence length="318" mass="33700">MSIPSLYAAIFAASLAALPLAASPALAQPALDQPNRFLAAQPAAVERFELKGMLVERHGNGARALVLVPGLSSGSWAWGQTVRDFAPTHSVYVVTLPGFDGRPAVDGDPFDAGRAALAELIASRKLAKPVVVGHSLGATLALALAQETPQLVGGVVAIDGLPVFPRTEQMAPEQRAQLAQQTRQRMAALAGPAFAAQQLQYMRAIGMVDMGKADDAARLSARSDPRAVADYTAALLARDLRPGLGRISAPTLLLVPYYAPDAPLLNGISAAEKQAYYRDLMDGTPRLDVEIIDKARHFAMIDQPEAVAAAIRRFLARL</sequence>
<evidence type="ECO:0000259" key="2">
    <source>
        <dbReference type="Pfam" id="PF12697"/>
    </source>
</evidence>
<dbReference type="GO" id="GO:0016787">
    <property type="term" value="F:hydrolase activity"/>
    <property type="evidence" value="ECO:0007669"/>
    <property type="project" value="UniProtKB-KW"/>
</dbReference>
<dbReference type="RefSeq" id="WP_225239909.1">
    <property type="nucleotide sequence ID" value="NZ_JAHYBX010000008.1"/>
</dbReference>
<dbReference type="Pfam" id="PF12697">
    <property type="entry name" value="Abhydrolase_6"/>
    <property type="match status" value="1"/>
</dbReference>
<feature type="chain" id="PRO_5045762813" evidence="1">
    <location>
        <begin position="28"/>
        <end position="318"/>
    </location>
</feature>
<evidence type="ECO:0000256" key="1">
    <source>
        <dbReference type="SAM" id="SignalP"/>
    </source>
</evidence>
<organism evidence="3 4">
    <name type="scientific">Massilia hydrophila</name>
    <dbReference type="NCBI Taxonomy" id="3044279"/>
    <lineage>
        <taxon>Bacteria</taxon>
        <taxon>Pseudomonadati</taxon>
        <taxon>Pseudomonadota</taxon>
        <taxon>Betaproteobacteria</taxon>
        <taxon>Burkholderiales</taxon>
        <taxon>Oxalobacteraceae</taxon>
        <taxon>Telluria group</taxon>
        <taxon>Massilia</taxon>
    </lineage>
</organism>
<dbReference type="SUPFAM" id="SSF53474">
    <property type="entry name" value="alpha/beta-Hydrolases"/>
    <property type="match status" value="1"/>
</dbReference>
<dbReference type="InterPro" id="IPR029058">
    <property type="entry name" value="AB_hydrolase_fold"/>
</dbReference>
<evidence type="ECO:0000313" key="4">
    <source>
        <dbReference type="Proteomes" id="UP001198602"/>
    </source>
</evidence>
<evidence type="ECO:0000313" key="3">
    <source>
        <dbReference type="EMBL" id="MCA1857718.1"/>
    </source>
</evidence>
<feature type="signal peptide" evidence="1">
    <location>
        <begin position="1"/>
        <end position="27"/>
    </location>
</feature>
<name>A0ABS7YDD9_9BURK</name>
<dbReference type="Gene3D" id="3.40.50.1820">
    <property type="entry name" value="alpha/beta hydrolase"/>
    <property type="match status" value="1"/>
</dbReference>
<comment type="caution">
    <text evidence="3">The sequence shown here is derived from an EMBL/GenBank/DDBJ whole genome shotgun (WGS) entry which is preliminary data.</text>
</comment>
<keyword evidence="1" id="KW-0732">Signal</keyword>
<dbReference type="PANTHER" id="PTHR43798:SF33">
    <property type="entry name" value="HYDROLASE, PUTATIVE (AFU_ORTHOLOGUE AFUA_2G14860)-RELATED"/>
    <property type="match status" value="1"/>
</dbReference>
<dbReference type="EMBL" id="JAHYBX010000008">
    <property type="protein sequence ID" value="MCA1857718.1"/>
    <property type="molecule type" value="Genomic_DNA"/>
</dbReference>
<dbReference type="InterPro" id="IPR050266">
    <property type="entry name" value="AB_hydrolase_sf"/>
</dbReference>
<proteinExistence type="predicted"/>
<dbReference type="PANTHER" id="PTHR43798">
    <property type="entry name" value="MONOACYLGLYCEROL LIPASE"/>
    <property type="match status" value="1"/>
</dbReference>
<protein>
    <submittedName>
        <fullName evidence="3">Alpha/beta hydrolase</fullName>
    </submittedName>
</protein>
<reference evidence="3 4" key="1">
    <citation type="submission" date="2021-07" db="EMBL/GenBank/DDBJ databases">
        <title>Characterization of Violacein-producing bacteria and related species.</title>
        <authorList>
            <person name="Wilson H.S."/>
            <person name="De Leon M.E."/>
        </authorList>
    </citation>
    <scope>NUCLEOTIDE SEQUENCE [LARGE SCALE GENOMIC DNA]</scope>
    <source>
        <strain evidence="3 4">HSC-2F05</strain>
    </source>
</reference>
<dbReference type="Proteomes" id="UP001198602">
    <property type="component" value="Unassembled WGS sequence"/>
</dbReference>
<accession>A0ABS7YDD9</accession>
<keyword evidence="4" id="KW-1185">Reference proteome</keyword>
<feature type="domain" description="AB hydrolase-1" evidence="2">
    <location>
        <begin position="65"/>
        <end position="310"/>
    </location>
</feature>